<feature type="region of interest" description="Disordered" evidence="1">
    <location>
        <begin position="39"/>
        <end position="59"/>
    </location>
</feature>
<evidence type="ECO:0000313" key="2">
    <source>
        <dbReference type="EMBL" id="KAJ8880732.1"/>
    </source>
</evidence>
<sequence length="692" mass="76249">MAPISPLGTSCSVYNDIALDETLSPATVTAVHEKKIITKKSQSSGGAMKQKRARNAVRRRQVDVREAVAGLRRSQALSHCACAMRATFCARCTTSRQRFLRTSRQSWKKPSFLGKPWLPSQNVTRPGHTTTRQDGSTAHSSTPIATTAHHTKPAGTQFKWGINISVESPSKRLLNYKGEKLSCNKHDAAPTQRTSSASDFAVDEALGPTTVYTCLHVVRIIPPKTFRKASDLPKLDRSIFAHAADILGELYVVLQRLLVQVGGHSSRQLVPNMVTRVRVERYGIAPGREDGWPSLQAPSHCYDAHLLAFNNGREKELIVAFVVVWLAGRSLTLANRIRLPIDFITRTLPMAEPVPEGTSYTPVGKVALARRECALTMSPDAASSELALELHAVRAPEHSVPMEPALHELAFVPAQHNHHHGTCQKILSGDLNMSCVTQHGVPRILTKDQCDKRVTICGDMLSSADDSRIMTRDEIWCFLFDPQLKRQSASWESPSAPLQKNCGKMRSCINNTCYVESLHRLRDAIRRRRRELSRGKNWLLLSDNAPTHHSVLVQDELARQQCGRGRVEARGYSLGAVGEAHDSQAGAEAVLEATVVARAVGQREMAHAVLLAAVVPVADVARAVLVAMRSRLHHAGHHAPRLGARVCRQPPATVCTRPPSLWVVHDQLSTFEALVTFLFQPVPPLVNVNRDM</sequence>
<dbReference type="EMBL" id="JARBHB010000006">
    <property type="protein sequence ID" value="KAJ8880732.1"/>
    <property type="molecule type" value="Genomic_DNA"/>
</dbReference>
<dbReference type="InterPro" id="IPR052709">
    <property type="entry name" value="Transposase-MT_Hybrid"/>
</dbReference>
<dbReference type="Gene3D" id="3.30.420.10">
    <property type="entry name" value="Ribonuclease H-like superfamily/Ribonuclease H"/>
    <property type="match status" value="1"/>
</dbReference>
<evidence type="ECO:0000256" key="1">
    <source>
        <dbReference type="SAM" id="MobiDB-lite"/>
    </source>
</evidence>
<proteinExistence type="predicted"/>
<accession>A0ABQ9H8X2</accession>
<dbReference type="PANTHER" id="PTHR46060">
    <property type="entry name" value="MARINER MOS1 TRANSPOSASE-LIKE PROTEIN"/>
    <property type="match status" value="1"/>
</dbReference>
<dbReference type="Proteomes" id="UP001159363">
    <property type="component" value="Chromosome 5"/>
</dbReference>
<reference evidence="2 3" key="1">
    <citation type="submission" date="2023-02" db="EMBL/GenBank/DDBJ databases">
        <title>LHISI_Scaffold_Assembly.</title>
        <authorList>
            <person name="Stuart O.P."/>
            <person name="Cleave R."/>
            <person name="Magrath M.J.L."/>
            <person name="Mikheyev A.S."/>
        </authorList>
    </citation>
    <scope>NUCLEOTIDE SEQUENCE [LARGE SCALE GENOMIC DNA]</scope>
    <source>
        <strain evidence="2">Daus_M_001</strain>
        <tissue evidence="2">Leg muscle</tissue>
    </source>
</reference>
<comment type="caution">
    <text evidence="2">The sequence shown here is derived from an EMBL/GenBank/DDBJ whole genome shotgun (WGS) entry which is preliminary data.</text>
</comment>
<organism evidence="2 3">
    <name type="scientific">Dryococelus australis</name>
    <dbReference type="NCBI Taxonomy" id="614101"/>
    <lineage>
        <taxon>Eukaryota</taxon>
        <taxon>Metazoa</taxon>
        <taxon>Ecdysozoa</taxon>
        <taxon>Arthropoda</taxon>
        <taxon>Hexapoda</taxon>
        <taxon>Insecta</taxon>
        <taxon>Pterygota</taxon>
        <taxon>Neoptera</taxon>
        <taxon>Polyneoptera</taxon>
        <taxon>Phasmatodea</taxon>
        <taxon>Verophasmatodea</taxon>
        <taxon>Anareolatae</taxon>
        <taxon>Phasmatidae</taxon>
        <taxon>Eurycanthinae</taxon>
        <taxon>Dryococelus</taxon>
    </lineage>
</organism>
<feature type="region of interest" description="Disordered" evidence="1">
    <location>
        <begin position="110"/>
        <end position="152"/>
    </location>
</feature>
<evidence type="ECO:0000313" key="3">
    <source>
        <dbReference type="Proteomes" id="UP001159363"/>
    </source>
</evidence>
<name>A0ABQ9H8X2_9NEOP</name>
<gene>
    <name evidence="2" type="ORF">PR048_017202</name>
</gene>
<dbReference type="InterPro" id="IPR036397">
    <property type="entry name" value="RNaseH_sf"/>
</dbReference>
<keyword evidence="3" id="KW-1185">Reference proteome</keyword>
<feature type="compositionally biased region" description="Basic residues" evidence="1">
    <location>
        <begin position="49"/>
        <end position="59"/>
    </location>
</feature>
<dbReference type="PANTHER" id="PTHR46060:SF1">
    <property type="entry name" value="MARINER MOS1 TRANSPOSASE-LIKE PROTEIN"/>
    <property type="match status" value="1"/>
</dbReference>
<feature type="compositionally biased region" description="Polar residues" evidence="1">
    <location>
        <begin position="119"/>
        <end position="145"/>
    </location>
</feature>
<protein>
    <submittedName>
        <fullName evidence="2">Uncharacterized protein</fullName>
    </submittedName>
</protein>